<name>A0ABR3TEP7_9PEZI</name>
<proteinExistence type="predicted"/>
<evidence type="ECO:0000313" key="3">
    <source>
        <dbReference type="Proteomes" id="UP001521184"/>
    </source>
</evidence>
<dbReference type="PANTHER" id="PTHR24148:SF73">
    <property type="entry name" value="HET DOMAIN PROTEIN (AFU_ORTHOLOGUE AFUA_8G01020)"/>
    <property type="match status" value="1"/>
</dbReference>
<dbReference type="InterPro" id="IPR052895">
    <property type="entry name" value="HetReg/Transcr_Mod"/>
</dbReference>
<dbReference type="Proteomes" id="UP001521184">
    <property type="component" value="Unassembled WGS sequence"/>
</dbReference>
<evidence type="ECO:0000313" key="2">
    <source>
        <dbReference type="EMBL" id="KAL1638031.1"/>
    </source>
</evidence>
<dbReference type="EMBL" id="JAKEKT020000083">
    <property type="protein sequence ID" value="KAL1638031.1"/>
    <property type="molecule type" value="Genomic_DNA"/>
</dbReference>
<keyword evidence="3" id="KW-1185">Reference proteome</keyword>
<reference evidence="2 3" key="1">
    <citation type="journal article" date="2023" name="Plant Dis.">
        <title>First Report of Diplodia intermedia Causing Canker and Dieback Diseases on Apple Trees in Canada.</title>
        <authorList>
            <person name="Ellouze W."/>
            <person name="Ilyukhin E."/>
            <person name="Sulman M."/>
            <person name="Ali S."/>
        </authorList>
    </citation>
    <scope>NUCLEOTIDE SEQUENCE [LARGE SCALE GENOMIC DNA]</scope>
    <source>
        <strain evidence="2 3">M45-28</strain>
    </source>
</reference>
<accession>A0ABR3TEP7</accession>
<dbReference type="Pfam" id="PF06985">
    <property type="entry name" value="HET"/>
    <property type="match status" value="1"/>
</dbReference>
<dbReference type="PANTHER" id="PTHR24148">
    <property type="entry name" value="ANKYRIN REPEAT DOMAIN-CONTAINING PROTEIN 39 HOMOLOG-RELATED"/>
    <property type="match status" value="1"/>
</dbReference>
<protein>
    <recommendedName>
        <fullName evidence="1">Heterokaryon incompatibility domain-containing protein</fullName>
    </recommendedName>
</protein>
<evidence type="ECO:0000259" key="1">
    <source>
        <dbReference type="Pfam" id="PF06985"/>
    </source>
</evidence>
<gene>
    <name evidence="2" type="ORF">SLS58_009052</name>
</gene>
<organism evidence="2 3">
    <name type="scientific">Diplodia intermedia</name>
    <dbReference type="NCBI Taxonomy" id="856260"/>
    <lineage>
        <taxon>Eukaryota</taxon>
        <taxon>Fungi</taxon>
        <taxon>Dikarya</taxon>
        <taxon>Ascomycota</taxon>
        <taxon>Pezizomycotina</taxon>
        <taxon>Dothideomycetes</taxon>
        <taxon>Dothideomycetes incertae sedis</taxon>
        <taxon>Botryosphaeriales</taxon>
        <taxon>Botryosphaeriaceae</taxon>
        <taxon>Diplodia</taxon>
    </lineage>
</organism>
<comment type="caution">
    <text evidence="2">The sequence shown here is derived from an EMBL/GenBank/DDBJ whole genome shotgun (WGS) entry which is preliminary data.</text>
</comment>
<feature type="domain" description="Heterokaryon incompatibility" evidence="1">
    <location>
        <begin position="67"/>
        <end position="242"/>
    </location>
</feature>
<dbReference type="InterPro" id="IPR010730">
    <property type="entry name" value="HET"/>
</dbReference>
<sequence length="628" mass="71037">MDRQSNTRQSDFDETGLDQQWTSGLRYHPLRTDRHEIRLIHVQALQSPDDRVRCSLRHAFLEDSPQYTALSYVWGDRNVTVPILLDQHELQVTANLDSALRHLALDCNRDSSTELVLWVDAVCIDQANNSERSHQVSQMDKVYKEASQTIIWLGSPSADSDLAFDSLREMSRTADQKFYRLIKSWSHFQFNERPPAGSRGYVVQRALNVILEELCDRSYRKLNALASLFDRAWFRRVWVIQERVLSIDPVIFCGENFITWRQFASGFWVLTGLRDYLNMVTDTGSEGRPSLAAFLTSKLTNVTPVAYAAANQPLINLITVLYGNSNEVRLQASDERDYVYSLLGLVDADYSPKIRADYSSDWVTVRTEVARACLIYYGLAVLSLCSISSSPETPGGTPAPSWAPDLARKTLLPPLSVTSRFIAREGGRSQAYSVCKWTGQDVYDESFDSQNRLHLSAMYFDSISKPGEILEDSSHIKTWLEGLRDLLGDGGEAYETEEAVSEALWRTPIADRALMHNYETARASERTRQSYLAFLSGTLSPGVQYADIVRDKLQGRRPFRTARGFVGIGPEHLLEKDCVWILPGAHAPIILRNVGERRWTIVGEAYVHGIMDGEALEQMPAFQNVELV</sequence>
<dbReference type="Pfam" id="PF26639">
    <property type="entry name" value="Het-6_barrel"/>
    <property type="match status" value="1"/>
</dbReference>